<feature type="transmembrane region" description="Helical" evidence="6">
    <location>
        <begin position="222"/>
        <end position="240"/>
    </location>
</feature>
<name>A0AAN7BG94_9PEZI</name>
<evidence type="ECO:0000313" key="8">
    <source>
        <dbReference type="EMBL" id="KAK4220525.1"/>
    </source>
</evidence>
<feature type="transmembrane region" description="Helical" evidence="6">
    <location>
        <begin position="61"/>
        <end position="82"/>
    </location>
</feature>
<dbReference type="Proteomes" id="UP001301958">
    <property type="component" value="Unassembled WGS sequence"/>
</dbReference>
<dbReference type="Pfam" id="PF20684">
    <property type="entry name" value="Fung_rhodopsin"/>
    <property type="match status" value="1"/>
</dbReference>
<keyword evidence="3 6" id="KW-1133">Transmembrane helix</keyword>
<dbReference type="EMBL" id="MU865731">
    <property type="protein sequence ID" value="KAK4220525.1"/>
    <property type="molecule type" value="Genomic_DNA"/>
</dbReference>
<evidence type="ECO:0000256" key="2">
    <source>
        <dbReference type="ARBA" id="ARBA00022692"/>
    </source>
</evidence>
<dbReference type="InterPro" id="IPR052337">
    <property type="entry name" value="SAT4-like"/>
</dbReference>
<dbReference type="PANTHER" id="PTHR33048:SF42">
    <property type="entry name" value="INTEGRAL MEMBRANE PROTEIN"/>
    <property type="match status" value="1"/>
</dbReference>
<accession>A0AAN7BG94</accession>
<feature type="transmembrane region" description="Helical" evidence="6">
    <location>
        <begin position="260"/>
        <end position="284"/>
    </location>
</feature>
<keyword evidence="9" id="KW-1185">Reference proteome</keyword>
<evidence type="ECO:0000256" key="4">
    <source>
        <dbReference type="ARBA" id="ARBA00023136"/>
    </source>
</evidence>
<protein>
    <recommendedName>
        <fullName evidence="7">Rhodopsin domain-containing protein</fullName>
    </recommendedName>
</protein>
<feature type="transmembrane region" description="Helical" evidence="6">
    <location>
        <begin position="28"/>
        <end position="49"/>
    </location>
</feature>
<sequence length="319" mass="35605">MPTAPQLTTRRFTDDQHTYVNHGPQVLAVSWGLTALATGFILLRLYCKLLVSFRRLWWDDWLMIAAWLLVIATDIQSTVLVTDYGFGKHNGDMKLATPEDVAGFYLIYGARATTIMTSQVWAKTSFAVTLLRLTTDRIRQFVWAIIISINLAGIISATTPWVECTPLQKSWNRALPGKCWTDEAGQTLWVVTSTYLAAIDFILALIPWKFLWGLTLKKKEKWGILIAMSMGVVAGTVALIKVTKLAALSSASDPFDAMELLNWDVIEATVTIMASCIPALRVFLRDIKSSSEENGPFDNSISLRTYQARGLGYVRTNNS</sequence>
<dbReference type="AlphaFoldDB" id="A0AAN7BG94"/>
<comment type="subcellular location">
    <subcellularLocation>
        <location evidence="1">Membrane</location>
        <topology evidence="1">Multi-pass membrane protein</topology>
    </subcellularLocation>
</comment>
<dbReference type="PANTHER" id="PTHR33048">
    <property type="entry name" value="PTH11-LIKE INTEGRAL MEMBRANE PROTEIN (AFU_ORTHOLOGUE AFUA_5G11245)"/>
    <property type="match status" value="1"/>
</dbReference>
<evidence type="ECO:0000256" key="5">
    <source>
        <dbReference type="ARBA" id="ARBA00038359"/>
    </source>
</evidence>
<evidence type="ECO:0000259" key="7">
    <source>
        <dbReference type="Pfam" id="PF20684"/>
    </source>
</evidence>
<feature type="transmembrane region" description="Helical" evidence="6">
    <location>
        <begin position="188"/>
        <end position="210"/>
    </location>
</feature>
<comment type="similarity">
    <text evidence="5">Belongs to the SAT4 family.</text>
</comment>
<feature type="transmembrane region" description="Helical" evidence="6">
    <location>
        <begin position="102"/>
        <end position="121"/>
    </location>
</feature>
<dbReference type="GO" id="GO:0016020">
    <property type="term" value="C:membrane"/>
    <property type="evidence" value="ECO:0007669"/>
    <property type="project" value="UniProtKB-SubCell"/>
</dbReference>
<evidence type="ECO:0000256" key="3">
    <source>
        <dbReference type="ARBA" id="ARBA00022989"/>
    </source>
</evidence>
<feature type="domain" description="Rhodopsin" evidence="7">
    <location>
        <begin position="43"/>
        <end position="285"/>
    </location>
</feature>
<keyword evidence="4 6" id="KW-0472">Membrane</keyword>
<feature type="transmembrane region" description="Helical" evidence="6">
    <location>
        <begin position="141"/>
        <end position="162"/>
    </location>
</feature>
<evidence type="ECO:0000313" key="9">
    <source>
        <dbReference type="Proteomes" id="UP001301958"/>
    </source>
</evidence>
<reference evidence="8" key="1">
    <citation type="journal article" date="2023" name="Mol. Phylogenet. Evol.">
        <title>Genome-scale phylogeny and comparative genomics of the fungal order Sordariales.</title>
        <authorList>
            <person name="Hensen N."/>
            <person name="Bonometti L."/>
            <person name="Westerberg I."/>
            <person name="Brannstrom I.O."/>
            <person name="Guillou S."/>
            <person name="Cros-Aarteil S."/>
            <person name="Calhoun S."/>
            <person name="Haridas S."/>
            <person name="Kuo A."/>
            <person name="Mondo S."/>
            <person name="Pangilinan J."/>
            <person name="Riley R."/>
            <person name="LaButti K."/>
            <person name="Andreopoulos B."/>
            <person name="Lipzen A."/>
            <person name="Chen C."/>
            <person name="Yan M."/>
            <person name="Daum C."/>
            <person name="Ng V."/>
            <person name="Clum A."/>
            <person name="Steindorff A."/>
            <person name="Ohm R.A."/>
            <person name="Martin F."/>
            <person name="Silar P."/>
            <person name="Natvig D.O."/>
            <person name="Lalanne C."/>
            <person name="Gautier V."/>
            <person name="Ament-Velasquez S.L."/>
            <person name="Kruys A."/>
            <person name="Hutchinson M.I."/>
            <person name="Powell A.J."/>
            <person name="Barry K."/>
            <person name="Miller A.N."/>
            <person name="Grigoriev I.V."/>
            <person name="Debuchy R."/>
            <person name="Gladieux P."/>
            <person name="Hiltunen Thoren M."/>
            <person name="Johannesson H."/>
        </authorList>
    </citation>
    <scope>NUCLEOTIDE SEQUENCE</scope>
    <source>
        <strain evidence="8">CBS 990.96</strain>
    </source>
</reference>
<proteinExistence type="inferred from homology"/>
<organism evidence="8 9">
    <name type="scientific">Podospora fimiseda</name>
    <dbReference type="NCBI Taxonomy" id="252190"/>
    <lineage>
        <taxon>Eukaryota</taxon>
        <taxon>Fungi</taxon>
        <taxon>Dikarya</taxon>
        <taxon>Ascomycota</taxon>
        <taxon>Pezizomycotina</taxon>
        <taxon>Sordariomycetes</taxon>
        <taxon>Sordariomycetidae</taxon>
        <taxon>Sordariales</taxon>
        <taxon>Podosporaceae</taxon>
        <taxon>Podospora</taxon>
    </lineage>
</organism>
<evidence type="ECO:0000256" key="1">
    <source>
        <dbReference type="ARBA" id="ARBA00004141"/>
    </source>
</evidence>
<evidence type="ECO:0000256" key="6">
    <source>
        <dbReference type="SAM" id="Phobius"/>
    </source>
</evidence>
<keyword evidence="2 6" id="KW-0812">Transmembrane</keyword>
<gene>
    <name evidence="8" type="ORF">QBC38DRAFT_462521</name>
</gene>
<reference evidence="8" key="2">
    <citation type="submission" date="2023-05" db="EMBL/GenBank/DDBJ databases">
        <authorList>
            <consortium name="Lawrence Berkeley National Laboratory"/>
            <person name="Steindorff A."/>
            <person name="Hensen N."/>
            <person name="Bonometti L."/>
            <person name="Westerberg I."/>
            <person name="Brannstrom I.O."/>
            <person name="Guillou S."/>
            <person name="Cros-Aarteil S."/>
            <person name="Calhoun S."/>
            <person name="Haridas S."/>
            <person name="Kuo A."/>
            <person name="Mondo S."/>
            <person name="Pangilinan J."/>
            <person name="Riley R."/>
            <person name="Labutti K."/>
            <person name="Andreopoulos B."/>
            <person name="Lipzen A."/>
            <person name="Chen C."/>
            <person name="Yanf M."/>
            <person name="Daum C."/>
            <person name="Ng V."/>
            <person name="Clum A."/>
            <person name="Ohm R."/>
            <person name="Martin F."/>
            <person name="Silar P."/>
            <person name="Natvig D."/>
            <person name="Lalanne C."/>
            <person name="Gautier V."/>
            <person name="Ament-Velasquez S.L."/>
            <person name="Kruys A."/>
            <person name="Hutchinson M.I."/>
            <person name="Powell A.J."/>
            <person name="Barry K."/>
            <person name="Miller A.N."/>
            <person name="Grigoriev I.V."/>
            <person name="Debuchy R."/>
            <person name="Gladieux P."/>
            <person name="Thoren M.H."/>
            <person name="Johannesson H."/>
        </authorList>
    </citation>
    <scope>NUCLEOTIDE SEQUENCE</scope>
    <source>
        <strain evidence="8">CBS 990.96</strain>
    </source>
</reference>
<dbReference type="InterPro" id="IPR049326">
    <property type="entry name" value="Rhodopsin_dom_fungi"/>
</dbReference>
<comment type="caution">
    <text evidence="8">The sequence shown here is derived from an EMBL/GenBank/DDBJ whole genome shotgun (WGS) entry which is preliminary data.</text>
</comment>